<feature type="modified residue" description="N6-(pyridoxal phosphate)lysine" evidence="4">
    <location>
        <position position="189"/>
    </location>
</feature>
<dbReference type="GO" id="GO:0030170">
    <property type="term" value="F:pyridoxal phosphate binding"/>
    <property type="evidence" value="ECO:0007669"/>
    <property type="project" value="TreeGrafter"/>
</dbReference>
<keyword evidence="7" id="KW-1185">Reference proteome</keyword>
<reference evidence="6 7" key="1">
    <citation type="journal article" date="2010" name="PLoS ONE">
        <title>Genome sequence of Cronobacter sakazakii BAA-894 and comparative genomic hybridization analysis with other Cronobacter species.</title>
        <authorList>
            <person name="Kucerova E."/>
            <person name="Clifton S.W."/>
            <person name="Xia X.Q."/>
            <person name="Long F."/>
            <person name="Porwollik S."/>
            <person name="Fulton L."/>
            <person name="Fronick C."/>
            <person name="Minx P."/>
            <person name="Kyung K."/>
            <person name="Warren W."/>
            <person name="Fulton R."/>
            <person name="Feng D."/>
            <person name="Wollam A."/>
            <person name="Shah N."/>
            <person name="Bhonagiri V."/>
            <person name="Nash W.E."/>
            <person name="Hallsworth-Pepin K."/>
            <person name="Wilson R.K."/>
            <person name="McClelland M."/>
            <person name="Forsythe S.J."/>
        </authorList>
    </citation>
    <scope>NUCLEOTIDE SEQUENCE [LARGE SCALE GENOMIC DNA]</scope>
    <source>
        <strain evidence="6 7">ATCC BAA-894</strain>
    </source>
</reference>
<evidence type="ECO:0000256" key="4">
    <source>
        <dbReference type="PIRSR" id="PIRSR000390-2"/>
    </source>
</evidence>
<evidence type="ECO:0000256" key="2">
    <source>
        <dbReference type="ARBA" id="ARBA00037999"/>
    </source>
</evidence>
<proteinExistence type="inferred from homology"/>
<dbReference type="RefSeq" id="WP_012124337.1">
    <property type="nucleotide sequence ID" value="NC_009778.1"/>
</dbReference>
<dbReference type="AlphaFoldDB" id="A7MHE7"/>
<dbReference type="PANTHER" id="PTHR30244">
    <property type="entry name" value="TRANSAMINASE"/>
    <property type="match status" value="1"/>
</dbReference>
<dbReference type="PANTHER" id="PTHR30244:SF36">
    <property type="entry name" value="3-OXO-GLUCOSE-6-PHOSPHATE:GLUTAMATE AMINOTRANSFERASE"/>
    <property type="match status" value="1"/>
</dbReference>
<protein>
    <recommendedName>
        <fullName evidence="8">DegT/DnrJ/EryC1/StrS family aminotransferase</fullName>
    </recommendedName>
</protein>
<dbReference type="PIRSF" id="PIRSF000390">
    <property type="entry name" value="PLP_StrS"/>
    <property type="match status" value="1"/>
</dbReference>
<evidence type="ECO:0008006" key="8">
    <source>
        <dbReference type="Google" id="ProtNLM"/>
    </source>
</evidence>
<dbReference type="KEGG" id="esa:ESA_01182"/>
<dbReference type="Gene3D" id="3.90.1150.10">
    <property type="entry name" value="Aspartate Aminotransferase, domain 1"/>
    <property type="match status" value="1"/>
</dbReference>
<dbReference type="GO" id="GO:0000271">
    <property type="term" value="P:polysaccharide biosynthetic process"/>
    <property type="evidence" value="ECO:0007669"/>
    <property type="project" value="TreeGrafter"/>
</dbReference>
<dbReference type="CDD" id="cd00616">
    <property type="entry name" value="AHBA_syn"/>
    <property type="match status" value="1"/>
</dbReference>
<evidence type="ECO:0000256" key="1">
    <source>
        <dbReference type="ARBA" id="ARBA00022898"/>
    </source>
</evidence>
<evidence type="ECO:0000313" key="6">
    <source>
        <dbReference type="EMBL" id="ABU76449.1"/>
    </source>
</evidence>
<keyword evidence="1 4" id="KW-0663">Pyridoxal phosphate</keyword>
<dbReference type="EMBL" id="CP000783">
    <property type="protein sequence ID" value="ABU76449.1"/>
    <property type="molecule type" value="Genomic_DNA"/>
</dbReference>
<evidence type="ECO:0000256" key="5">
    <source>
        <dbReference type="RuleBase" id="RU004508"/>
    </source>
</evidence>
<dbReference type="Pfam" id="PF01041">
    <property type="entry name" value="DegT_DnrJ_EryC1"/>
    <property type="match status" value="1"/>
</dbReference>
<dbReference type="Gene3D" id="3.40.640.10">
    <property type="entry name" value="Type I PLP-dependent aspartate aminotransferase-like (Major domain)"/>
    <property type="match status" value="1"/>
</dbReference>
<comment type="similarity">
    <text evidence="2 5">Belongs to the DegT/DnrJ/EryC1 family.</text>
</comment>
<accession>A7MHE7</accession>
<dbReference type="SUPFAM" id="SSF53383">
    <property type="entry name" value="PLP-dependent transferases"/>
    <property type="match status" value="1"/>
</dbReference>
<dbReference type="InterPro" id="IPR015422">
    <property type="entry name" value="PyrdxlP-dep_Trfase_small"/>
</dbReference>
<dbReference type="InterPro" id="IPR015424">
    <property type="entry name" value="PyrdxlP-dep_Trfase"/>
</dbReference>
<evidence type="ECO:0000256" key="3">
    <source>
        <dbReference type="PIRSR" id="PIRSR000390-1"/>
    </source>
</evidence>
<dbReference type="InterPro" id="IPR015421">
    <property type="entry name" value="PyrdxlP-dep_Trfase_major"/>
</dbReference>
<gene>
    <name evidence="6" type="ordered locus">ESA_01182</name>
</gene>
<dbReference type="PATRIC" id="fig|290339.8.peg.1050"/>
<feature type="active site" description="Proton acceptor" evidence="3">
    <location>
        <position position="189"/>
    </location>
</feature>
<dbReference type="HOGENOM" id="CLU_033332_6_0_6"/>
<organism evidence="6 7">
    <name type="scientific">Cronobacter sakazakii (strain ATCC BAA-894)</name>
    <name type="common">Enterobacter sakazakii</name>
    <dbReference type="NCBI Taxonomy" id="290339"/>
    <lineage>
        <taxon>Bacteria</taxon>
        <taxon>Pseudomonadati</taxon>
        <taxon>Pseudomonadota</taxon>
        <taxon>Gammaproteobacteria</taxon>
        <taxon>Enterobacterales</taxon>
        <taxon>Enterobacteriaceae</taxon>
        <taxon>Cronobacter</taxon>
    </lineage>
</organism>
<sequence>MINFLNLKKINEKYKTELMQALENVIDSGWYINGQQVANFENEFATYCGTKHAIGVANGLDALVLTIKAWKLLGKLKDGDKVIVPANTYIASVLAITENNLTPVLTEPDPYTFNLTLDQIERSYTQDVKLIIPVHLYGCINPMDEICRFANKKGILVLEDSAQAHGAMLGDKKAGAWGHASAFSFYPGKNLGALGDGGIITTDNDELKEALVALRNYGSHKKYENIYQGCNSRLDEIQAAMLRVKLPHLDSEIDARRRIASQYLLGINNKEIILPTVNESVNHVWHLFVVRCAQRDALKEYLHKKDIDTLIHYPVPPHKQRAYSEYNSLNLPVTEKIHREVLSLPMDPNMSQYEVDYVIQCMNEYKA</sequence>
<evidence type="ECO:0000313" key="7">
    <source>
        <dbReference type="Proteomes" id="UP000000260"/>
    </source>
</evidence>
<dbReference type="InterPro" id="IPR000653">
    <property type="entry name" value="DegT/StrS_aminotransferase"/>
</dbReference>
<dbReference type="Proteomes" id="UP000000260">
    <property type="component" value="Chromosome"/>
</dbReference>
<name>A7MHE7_CROS8</name>
<dbReference type="GO" id="GO:0008483">
    <property type="term" value="F:transaminase activity"/>
    <property type="evidence" value="ECO:0007669"/>
    <property type="project" value="TreeGrafter"/>
</dbReference>